<dbReference type="EMBL" id="NSJE01000003">
    <property type="protein sequence ID" value="PAT43796.1"/>
    <property type="molecule type" value="Genomic_DNA"/>
</dbReference>
<sequence length="292" mass="32247">MEDLLNACAARARAMGLPREIRKTQKTQMMLDALRAHGGHHELLLSKADADCSDVSLRTLQSNSRRRAGKAAHEGVEISSHAIVRPNADRRTAALALTMGAGVSGRDVALLLNKLAREAASDAKFKPCFWFDHPSAAKGEDGKPVQYRVRYTFECEAYLGQTLRDALEHGKFQHMELIADADLGMDDGGNLRATKETLTVKAENPEMVTVSSIKNAIGALRKKRAQNFRTLRLHYAAENGRDATAVLAVNDLEQAFTRKAKISLESDVEEYQEKFHPTVIGHLRALMKDVTD</sequence>
<dbReference type="Proteomes" id="UP000218439">
    <property type="component" value="Unassembled WGS sequence"/>
</dbReference>
<comment type="caution">
    <text evidence="1">The sequence shown here is derived from an EMBL/GenBank/DDBJ whole genome shotgun (WGS) entry which is preliminary data.</text>
</comment>
<gene>
    <name evidence="1" type="ORF">CK621_02880</name>
</gene>
<reference evidence="1 2" key="1">
    <citation type="submission" date="2017-08" db="EMBL/GenBank/DDBJ databases">
        <title>WGS of Clinical strains of the CDC Group NO-1 linked to zoonotic infections in humans.</title>
        <authorList>
            <person name="Bernier A.-M."/>
            <person name="Bernard K."/>
        </authorList>
    </citation>
    <scope>NUCLEOTIDE SEQUENCE [LARGE SCALE GENOMIC DNA]</scope>
    <source>
        <strain evidence="1 2">NML120219</strain>
    </source>
</reference>
<name>A0A2A2B0X7_9BURK</name>
<accession>A0A2A2B0X7</accession>
<evidence type="ECO:0000313" key="1">
    <source>
        <dbReference type="EMBL" id="PAT43796.1"/>
    </source>
</evidence>
<dbReference type="AlphaFoldDB" id="A0A2A2B0X7"/>
<evidence type="ECO:0000313" key="2">
    <source>
        <dbReference type="Proteomes" id="UP000218439"/>
    </source>
</evidence>
<organism evidence="1 2">
    <name type="scientific">Vandammella animalimorsus</name>
    <dbReference type="NCBI Taxonomy" id="2029117"/>
    <lineage>
        <taxon>Bacteria</taxon>
        <taxon>Pseudomonadati</taxon>
        <taxon>Pseudomonadota</taxon>
        <taxon>Betaproteobacteria</taxon>
        <taxon>Burkholderiales</taxon>
        <taxon>Comamonadaceae</taxon>
        <taxon>Vandammella</taxon>
    </lineage>
</organism>
<proteinExistence type="predicted"/>
<protein>
    <submittedName>
        <fullName evidence="1">Uncharacterized protein</fullName>
    </submittedName>
</protein>